<dbReference type="Gene3D" id="1.20.120.450">
    <property type="entry name" value="dinb family like domain"/>
    <property type="match status" value="1"/>
</dbReference>
<sequence length="158" mass="18113">MKSDLPTYAKQYEEATRRFEALVDNLSQTQLDLKHPDGWSPRQIIHHVADSETQSYARIRRLVAEPLGSIIQSYDEEAWAKNPTLGYEDSDVTNSIAVFKAVRASTLDLIKRLSPSDLERYGEHSDSGQYTLVQWLESYVGHPNEHADQLERALQQRL</sequence>
<proteinExistence type="predicted"/>
<organism evidence="2">
    <name type="scientific">mine drainage metagenome</name>
    <dbReference type="NCBI Taxonomy" id="410659"/>
    <lineage>
        <taxon>unclassified sequences</taxon>
        <taxon>metagenomes</taxon>
        <taxon>ecological metagenomes</taxon>
    </lineage>
</organism>
<keyword evidence="2" id="KW-0378">Hydrolase</keyword>
<protein>
    <submittedName>
        <fullName evidence="2">Putative metal-dependent hydrolase YfiT</fullName>
        <ecNumber evidence="2">3.-.-.-</ecNumber>
    </submittedName>
</protein>
<feature type="domain" description="DinB-like" evidence="1">
    <location>
        <begin position="11"/>
        <end position="149"/>
    </location>
</feature>
<dbReference type="InterPro" id="IPR024775">
    <property type="entry name" value="DinB-like"/>
</dbReference>
<dbReference type="AlphaFoldDB" id="A0A1J5Q8F8"/>
<dbReference type="EC" id="3.-.-.-" evidence="2"/>
<reference evidence="2" key="1">
    <citation type="submission" date="2016-10" db="EMBL/GenBank/DDBJ databases">
        <title>Sequence of Gallionella enrichment culture.</title>
        <authorList>
            <person name="Poehlein A."/>
            <person name="Muehling M."/>
            <person name="Daniel R."/>
        </authorList>
    </citation>
    <scope>NUCLEOTIDE SEQUENCE</scope>
</reference>
<dbReference type="InterPro" id="IPR034660">
    <property type="entry name" value="DinB/YfiT-like"/>
</dbReference>
<name>A0A1J5Q8F8_9ZZZZ</name>
<gene>
    <name evidence="2" type="primary">yfiT_2</name>
    <name evidence="2" type="ORF">GALL_461310</name>
</gene>
<accession>A0A1J5Q8F8</accession>
<dbReference type="SUPFAM" id="SSF109854">
    <property type="entry name" value="DinB/YfiT-like putative metalloenzymes"/>
    <property type="match status" value="1"/>
</dbReference>
<dbReference type="GO" id="GO:0016787">
    <property type="term" value="F:hydrolase activity"/>
    <property type="evidence" value="ECO:0007669"/>
    <property type="project" value="UniProtKB-KW"/>
</dbReference>
<evidence type="ECO:0000313" key="2">
    <source>
        <dbReference type="EMBL" id="OIQ72245.1"/>
    </source>
</evidence>
<comment type="caution">
    <text evidence="2">The sequence shown here is derived from an EMBL/GenBank/DDBJ whole genome shotgun (WGS) entry which is preliminary data.</text>
</comment>
<dbReference type="EMBL" id="MLJW01003354">
    <property type="protein sequence ID" value="OIQ72245.1"/>
    <property type="molecule type" value="Genomic_DNA"/>
</dbReference>
<evidence type="ECO:0000259" key="1">
    <source>
        <dbReference type="Pfam" id="PF12867"/>
    </source>
</evidence>
<dbReference type="Pfam" id="PF12867">
    <property type="entry name" value="DinB_2"/>
    <property type="match status" value="1"/>
</dbReference>